<keyword evidence="7" id="KW-1185">Reference proteome</keyword>
<evidence type="ECO:0000256" key="2">
    <source>
        <dbReference type="ARBA" id="ARBA00022598"/>
    </source>
</evidence>
<evidence type="ECO:0000256" key="1">
    <source>
        <dbReference type="ARBA" id="ARBA00006432"/>
    </source>
</evidence>
<dbReference type="Gene3D" id="3.30.300.30">
    <property type="match status" value="1"/>
</dbReference>
<reference evidence="6" key="2">
    <citation type="submission" date="2020-09" db="EMBL/GenBank/DDBJ databases">
        <authorList>
            <person name="Sun Q."/>
            <person name="Ohkuma M."/>
        </authorList>
    </citation>
    <scope>NUCLEOTIDE SEQUENCE</scope>
    <source>
        <strain evidence="6">JCM 4122</strain>
    </source>
</reference>
<feature type="domain" description="AMP-binding enzyme C-terminal" evidence="5">
    <location>
        <begin position="445"/>
        <end position="518"/>
    </location>
</feature>
<dbReference type="InterPro" id="IPR000873">
    <property type="entry name" value="AMP-dep_synth/lig_dom"/>
</dbReference>
<dbReference type="GO" id="GO:0031956">
    <property type="term" value="F:medium-chain fatty acid-CoA ligase activity"/>
    <property type="evidence" value="ECO:0007669"/>
    <property type="project" value="TreeGrafter"/>
</dbReference>
<dbReference type="AlphaFoldDB" id="A0A919EMZ4"/>
<accession>A0A919EMZ4</accession>
<dbReference type="GeneID" id="95659140"/>
<proteinExistence type="inferred from homology"/>
<comment type="caution">
    <text evidence="6">The sequence shown here is derived from an EMBL/GenBank/DDBJ whole genome shotgun (WGS) entry which is preliminary data.</text>
</comment>
<gene>
    <name evidence="6" type="ORF">GCM10017667_36990</name>
</gene>
<evidence type="ECO:0000313" key="7">
    <source>
        <dbReference type="Proteomes" id="UP000632849"/>
    </source>
</evidence>
<dbReference type="CDD" id="cd04433">
    <property type="entry name" value="AFD_class_I"/>
    <property type="match status" value="1"/>
</dbReference>
<keyword evidence="2" id="KW-0436">Ligase</keyword>
<dbReference type="RefSeq" id="WP_150228047.1">
    <property type="nucleotide sequence ID" value="NZ_BNBE01000001.1"/>
</dbReference>
<dbReference type="EMBL" id="BNBE01000001">
    <property type="protein sequence ID" value="GHG01954.1"/>
    <property type="molecule type" value="Genomic_DNA"/>
</dbReference>
<organism evidence="6 7">
    <name type="scientific">Streptomyces filamentosus</name>
    <name type="common">Streptomyces roseosporus</name>
    <dbReference type="NCBI Taxonomy" id="67294"/>
    <lineage>
        <taxon>Bacteria</taxon>
        <taxon>Bacillati</taxon>
        <taxon>Actinomycetota</taxon>
        <taxon>Actinomycetes</taxon>
        <taxon>Kitasatosporales</taxon>
        <taxon>Streptomycetaceae</taxon>
        <taxon>Streptomyces</taxon>
    </lineage>
</organism>
<dbReference type="Gene3D" id="3.40.50.12780">
    <property type="entry name" value="N-terminal domain of ligase-like"/>
    <property type="match status" value="1"/>
</dbReference>
<dbReference type="Proteomes" id="UP000632849">
    <property type="component" value="Unassembled WGS sequence"/>
</dbReference>
<name>A0A919EMZ4_STRFL</name>
<dbReference type="InterPro" id="IPR045851">
    <property type="entry name" value="AMP-bd_C_sf"/>
</dbReference>
<dbReference type="SUPFAM" id="SSF56801">
    <property type="entry name" value="Acetyl-CoA synthetase-like"/>
    <property type="match status" value="1"/>
</dbReference>
<evidence type="ECO:0000259" key="5">
    <source>
        <dbReference type="Pfam" id="PF13193"/>
    </source>
</evidence>
<evidence type="ECO:0000256" key="3">
    <source>
        <dbReference type="SAM" id="MobiDB-lite"/>
    </source>
</evidence>
<dbReference type="Pfam" id="PF13193">
    <property type="entry name" value="AMP-binding_C"/>
    <property type="match status" value="1"/>
</dbReference>
<evidence type="ECO:0000313" key="6">
    <source>
        <dbReference type="EMBL" id="GHG01954.1"/>
    </source>
</evidence>
<feature type="region of interest" description="Disordered" evidence="3">
    <location>
        <begin position="150"/>
        <end position="172"/>
    </location>
</feature>
<comment type="similarity">
    <text evidence="1">Belongs to the ATP-dependent AMP-binding enzyme family.</text>
</comment>
<reference evidence="6" key="1">
    <citation type="journal article" date="2014" name="Int. J. Syst. Evol. Microbiol.">
        <title>Complete genome sequence of Corynebacterium casei LMG S-19264T (=DSM 44701T), isolated from a smear-ripened cheese.</title>
        <authorList>
            <consortium name="US DOE Joint Genome Institute (JGI-PGF)"/>
            <person name="Walter F."/>
            <person name="Albersmeier A."/>
            <person name="Kalinowski J."/>
            <person name="Ruckert C."/>
        </authorList>
    </citation>
    <scope>NUCLEOTIDE SEQUENCE</scope>
    <source>
        <strain evidence="6">JCM 4122</strain>
    </source>
</reference>
<dbReference type="PANTHER" id="PTHR43201">
    <property type="entry name" value="ACYL-COA SYNTHETASE"/>
    <property type="match status" value="1"/>
</dbReference>
<dbReference type="InterPro" id="IPR025110">
    <property type="entry name" value="AMP-bd_C"/>
</dbReference>
<dbReference type="InterPro" id="IPR042099">
    <property type="entry name" value="ANL_N_sf"/>
</dbReference>
<feature type="domain" description="AMP-dependent synthetase/ligase" evidence="4">
    <location>
        <begin position="34"/>
        <end position="389"/>
    </location>
</feature>
<dbReference type="Pfam" id="PF00501">
    <property type="entry name" value="AMP-binding"/>
    <property type="match status" value="1"/>
</dbReference>
<protein>
    <submittedName>
        <fullName evidence="6">Acyl-CoA synthetase</fullName>
    </submittedName>
</protein>
<dbReference type="PANTHER" id="PTHR43201:SF5">
    <property type="entry name" value="MEDIUM-CHAIN ACYL-COA LIGASE ACSF2, MITOCHONDRIAL"/>
    <property type="match status" value="1"/>
</dbReference>
<sequence length="533" mass="56657">MDDRTTADRDLVHRYRGAPFPAAGGVRSVLDHLDRHARERGGEPYLTTPAADGTERTLTYAELDLHSRRTAHWLDTALGLPAGETVGLTPVNDIPSVVALFGALRSGRPVLVLNPADPVARVAEQTAALGVGTILTGPATDGDRFPGTVRVPGAERLPDPPADRSPAAPEPDADMLYFGTSGSTAASKLVAQTHANAVANADAMVRHHGLRPGDAFLGCLPVHHVNGVHLTLMATLAAGARAVLAPGFDPFRYPELLTLHRPRVASVVPSVLDALTAVWRRRELPAEFSHFVTAAAPLTAETARAVHARTGARVLQGYGLTETTNFSTTMPRDIGDDAYRRLLLDADIPTVGIAVPGNEVAVLGPDGRRARPGEPGEICMRGHNVMSRYAGNAEATAEAFAGGWFHSQDLGHEVLDEETGRTYFVITGRSKNIAKVRGEAVSLEEMERALRRLPGVLDAACAAVPDPLLGEVVAVALHAPATVGDDAVRTHLRAHFAEAVQPDRILRVPEVPRTATGKILRPALRDLLAPPPR</sequence>
<evidence type="ECO:0000259" key="4">
    <source>
        <dbReference type="Pfam" id="PF00501"/>
    </source>
</evidence>
<dbReference type="GO" id="GO:0006631">
    <property type="term" value="P:fatty acid metabolic process"/>
    <property type="evidence" value="ECO:0007669"/>
    <property type="project" value="TreeGrafter"/>
</dbReference>